<dbReference type="AlphaFoldDB" id="A0A510Y4H0"/>
<reference evidence="6 7" key="1">
    <citation type="submission" date="2019-07" db="EMBL/GenBank/DDBJ databases">
        <title>Whole genome shotgun sequence of Marinococcus halophilus NBRC 102359.</title>
        <authorList>
            <person name="Hosoyama A."/>
            <person name="Uohara A."/>
            <person name="Ohji S."/>
            <person name="Ichikawa N."/>
        </authorList>
    </citation>
    <scope>NUCLEOTIDE SEQUENCE [LARGE SCALE GENOMIC DNA]</scope>
    <source>
        <strain evidence="6 7">NBRC 102359</strain>
    </source>
</reference>
<dbReference type="PROSITE" id="PS50893">
    <property type="entry name" value="ABC_TRANSPORTER_2"/>
    <property type="match status" value="1"/>
</dbReference>
<dbReference type="PANTHER" id="PTHR43335:SF4">
    <property type="entry name" value="ABC TRANSPORTER, ATP-BINDING PROTEIN"/>
    <property type="match status" value="1"/>
</dbReference>
<dbReference type="SMART" id="SM00382">
    <property type="entry name" value="AAA"/>
    <property type="match status" value="1"/>
</dbReference>
<dbReference type="InterPro" id="IPR003593">
    <property type="entry name" value="AAA+_ATPase"/>
</dbReference>
<dbReference type="OrthoDB" id="9804819at2"/>
<dbReference type="InterPro" id="IPR003439">
    <property type="entry name" value="ABC_transporter-like_ATP-bd"/>
</dbReference>
<dbReference type="PANTHER" id="PTHR43335">
    <property type="entry name" value="ABC TRANSPORTER, ATP-BINDING PROTEIN"/>
    <property type="match status" value="1"/>
</dbReference>
<dbReference type="RefSeq" id="WP_094908349.1">
    <property type="nucleotide sequence ID" value="NZ_BJUN01000005.1"/>
</dbReference>
<evidence type="ECO:0000256" key="1">
    <source>
        <dbReference type="ARBA" id="ARBA00005417"/>
    </source>
</evidence>
<keyword evidence="3" id="KW-0547">Nucleotide-binding</keyword>
<dbReference type="InterPro" id="IPR027417">
    <property type="entry name" value="P-loop_NTPase"/>
</dbReference>
<dbReference type="EMBL" id="BJUN01000005">
    <property type="protein sequence ID" value="GEK58238.1"/>
    <property type="molecule type" value="Genomic_DNA"/>
</dbReference>
<evidence type="ECO:0000256" key="2">
    <source>
        <dbReference type="ARBA" id="ARBA00022448"/>
    </source>
</evidence>
<dbReference type="GO" id="GO:0016887">
    <property type="term" value="F:ATP hydrolysis activity"/>
    <property type="evidence" value="ECO:0007669"/>
    <property type="project" value="InterPro"/>
</dbReference>
<protein>
    <submittedName>
        <fullName evidence="6">Putative ABC transporter ATP-binding protein YhcH</fullName>
    </submittedName>
</protein>
<proteinExistence type="inferred from homology"/>
<name>A0A510Y4H0_MARHA</name>
<evidence type="ECO:0000313" key="6">
    <source>
        <dbReference type="EMBL" id="GEK58238.1"/>
    </source>
</evidence>
<comment type="caution">
    <text evidence="6">The sequence shown here is derived from an EMBL/GenBank/DDBJ whole genome shotgun (WGS) entry which is preliminary data.</text>
</comment>
<evidence type="ECO:0000256" key="4">
    <source>
        <dbReference type="ARBA" id="ARBA00022840"/>
    </source>
</evidence>
<dbReference type="InterPro" id="IPR017871">
    <property type="entry name" value="ABC_transporter-like_CS"/>
</dbReference>
<comment type="similarity">
    <text evidence="1">Belongs to the ABC transporter superfamily.</text>
</comment>
<sequence>MTQHAVLELEGLTKSIRKTTIVHPLHLQVHAGEVFGFIGPNGAGKTTTIRMILGLVKATGGNVYIAGENVQTNFLTAISRVGGIIENPEMYDYLTGEQNLKHYARLAGSVSENSIWDAAERTGISHALKQKLKTYSLGMKQRLGLAQALLHQPKLLILDEPTNGLDPAGIRELRHYLRQLAEQEQMAVFISSHQLSDMEQMCDRIGIIHQGRLVDVQSVQSFVQGDRQKQAVTIVTDQPLEASTALKPFTQEQTAVMDASSVRVSLSPDDVPQCIATLVEHGIRIYEVSAHHHSLEDQFLKVTNGGA</sequence>
<dbReference type="GO" id="GO:0005524">
    <property type="term" value="F:ATP binding"/>
    <property type="evidence" value="ECO:0007669"/>
    <property type="project" value="UniProtKB-KW"/>
</dbReference>
<feature type="domain" description="ABC transporter" evidence="5">
    <location>
        <begin position="7"/>
        <end position="235"/>
    </location>
</feature>
<dbReference type="Gene3D" id="3.40.50.300">
    <property type="entry name" value="P-loop containing nucleotide triphosphate hydrolases"/>
    <property type="match status" value="1"/>
</dbReference>
<evidence type="ECO:0000259" key="5">
    <source>
        <dbReference type="PROSITE" id="PS50893"/>
    </source>
</evidence>
<accession>A0A510Y4H0</accession>
<keyword evidence="4 6" id="KW-0067">ATP-binding</keyword>
<dbReference type="PROSITE" id="PS00211">
    <property type="entry name" value="ABC_TRANSPORTER_1"/>
    <property type="match status" value="1"/>
</dbReference>
<dbReference type="Proteomes" id="UP000321051">
    <property type="component" value="Unassembled WGS sequence"/>
</dbReference>
<evidence type="ECO:0000313" key="7">
    <source>
        <dbReference type="Proteomes" id="UP000321051"/>
    </source>
</evidence>
<keyword evidence="2" id="KW-0813">Transport</keyword>
<gene>
    <name evidence="6" type="primary">yhcH</name>
    <name evidence="6" type="ORF">MHA01_11430</name>
</gene>
<dbReference type="SUPFAM" id="SSF52540">
    <property type="entry name" value="P-loop containing nucleoside triphosphate hydrolases"/>
    <property type="match status" value="1"/>
</dbReference>
<dbReference type="Pfam" id="PF00005">
    <property type="entry name" value="ABC_tran"/>
    <property type="match status" value="1"/>
</dbReference>
<evidence type="ECO:0000256" key="3">
    <source>
        <dbReference type="ARBA" id="ARBA00022741"/>
    </source>
</evidence>
<keyword evidence="7" id="KW-1185">Reference proteome</keyword>
<organism evidence="6 7">
    <name type="scientific">Marinococcus halophilus</name>
    <dbReference type="NCBI Taxonomy" id="1371"/>
    <lineage>
        <taxon>Bacteria</taxon>
        <taxon>Bacillati</taxon>
        <taxon>Bacillota</taxon>
        <taxon>Bacilli</taxon>
        <taxon>Bacillales</taxon>
        <taxon>Bacillaceae</taxon>
        <taxon>Marinococcus</taxon>
    </lineage>
</organism>